<dbReference type="PANTHER" id="PTHR31900:SF34">
    <property type="entry name" value="EMB|CAB62440.1-RELATED"/>
    <property type="match status" value="1"/>
</dbReference>
<dbReference type="InterPro" id="IPR006566">
    <property type="entry name" value="FBD"/>
</dbReference>
<dbReference type="InterPro" id="IPR050232">
    <property type="entry name" value="FBL13/AtMIF1-like"/>
</dbReference>
<accession>A0A9Q1KP35</accession>
<dbReference type="AlphaFoldDB" id="A0A9Q1KP35"/>
<dbReference type="EMBL" id="JAKOGI010000057">
    <property type="protein sequence ID" value="KAJ8446328.1"/>
    <property type="molecule type" value="Genomic_DNA"/>
</dbReference>
<dbReference type="Pfam" id="PF08387">
    <property type="entry name" value="FBD"/>
    <property type="match status" value="1"/>
</dbReference>
<feature type="domain" description="FBD" evidence="1">
    <location>
        <begin position="119"/>
        <end position="183"/>
    </location>
</feature>
<organism evidence="2 3">
    <name type="scientific">Carnegiea gigantea</name>
    <dbReference type="NCBI Taxonomy" id="171969"/>
    <lineage>
        <taxon>Eukaryota</taxon>
        <taxon>Viridiplantae</taxon>
        <taxon>Streptophyta</taxon>
        <taxon>Embryophyta</taxon>
        <taxon>Tracheophyta</taxon>
        <taxon>Spermatophyta</taxon>
        <taxon>Magnoliopsida</taxon>
        <taxon>eudicotyledons</taxon>
        <taxon>Gunneridae</taxon>
        <taxon>Pentapetalae</taxon>
        <taxon>Caryophyllales</taxon>
        <taxon>Cactineae</taxon>
        <taxon>Cactaceae</taxon>
        <taxon>Cactoideae</taxon>
        <taxon>Echinocereeae</taxon>
        <taxon>Carnegiea</taxon>
    </lineage>
</organism>
<dbReference type="PANTHER" id="PTHR31900">
    <property type="entry name" value="F-BOX/RNI SUPERFAMILY PROTEIN-RELATED"/>
    <property type="match status" value="1"/>
</dbReference>
<name>A0A9Q1KP35_9CARY</name>
<evidence type="ECO:0000259" key="1">
    <source>
        <dbReference type="SMART" id="SM00579"/>
    </source>
</evidence>
<comment type="caution">
    <text evidence="2">The sequence shown here is derived from an EMBL/GenBank/DDBJ whole genome shotgun (WGS) entry which is preliminary data.</text>
</comment>
<reference evidence="2" key="1">
    <citation type="submission" date="2022-04" db="EMBL/GenBank/DDBJ databases">
        <title>Carnegiea gigantea Genome sequencing and assembly v2.</title>
        <authorList>
            <person name="Copetti D."/>
            <person name="Sanderson M.J."/>
            <person name="Burquez A."/>
            <person name="Wojciechowski M.F."/>
        </authorList>
    </citation>
    <scope>NUCLEOTIDE SEQUENCE</scope>
    <source>
        <strain evidence="2">SGP5-SGP5p</strain>
        <tissue evidence="2">Aerial part</tissue>
    </source>
</reference>
<keyword evidence="3" id="KW-1185">Reference proteome</keyword>
<dbReference type="SMART" id="SM00579">
    <property type="entry name" value="FBD"/>
    <property type="match status" value="1"/>
</dbReference>
<sequence>MTKYTNHPLDKIDFPKVFLVSGINALHIKSATLRTLRIVYTLHHSLSPLLVIKAPNISYFHLHHNVTKREINLSSLVAANVTIHVEKYMNQDATLQLLGGLSGASNGDDSFESHTSIPMSLSLCLETVELLAFGGTKEEIELVKYFLKVAVVLKKMQIFMKHRCLFLREKLYEQLSHLWHQYDGDNEHTDVI</sequence>
<protein>
    <recommendedName>
        <fullName evidence="1">FBD domain-containing protein</fullName>
    </recommendedName>
</protein>
<gene>
    <name evidence="2" type="ORF">Cgig2_005859</name>
</gene>
<evidence type="ECO:0000313" key="2">
    <source>
        <dbReference type="EMBL" id="KAJ8446328.1"/>
    </source>
</evidence>
<dbReference type="OrthoDB" id="1298252at2759"/>
<evidence type="ECO:0000313" key="3">
    <source>
        <dbReference type="Proteomes" id="UP001153076"/>
    </source>
</evidence>
<dbReference type="Proteomes" id="UP001153076">
    <property type="component" value="Unassembled WGS sequence"/>
</dbReference>
<proteinExistence type="predicted"/>